<dbReference type="RefSeq" id="WP_109942655.1">
    <property type="nucleotide sequence ID" value="NZ_QGGF01000790.1"/>
</dbReference>
<dbReference type="AlphaFoldDB" id="A0A317KK42"/>
<keyword evidence="2" id="KW-1185">Reference proteome</keyword>
<name>A0A317KK42_9ACTN</name>
<comment type="caution">
    <text evidence="1">The sequence shown here is derived from an EMBL/GenBank/DDBJ whole genome shotgun (WGS) entry which is preliminary data.</text>
</comment>
<protein>
    <submittedName>
        <fullName evidence="1">Uncharacterized protein</fullName>
    </submittedName>
</protein>
<dbReference type="OrthoDB" id="5196529at2"/>
<evidence type="ECO:0000313" key="1">
    <source>
        <dbReference type="EMBL" id="PWU54040.1"/>
    </source>
</evidence>
<sequence>MNHEDRLQRMIDELRRMREQCEPKSNQNPRYLRYSNAVSALRWIIDDLAKERAAQPPAPDDVSAS</sequence>
<reference evidence="2" key="1">
    <citation type="submission" date="2018-05" db="EMBL/GenBank/DDBJ databases">
        <title>Micromonospora globispora sp. nov. and Micromonospora rugosa sp. nov., isolated from marine sediment.</title>
        <authorList>
            <person name="Carro L."/>
            <person name="Aysel V."/>
            <person name="Cetin D."/>
            <person name="Igual J.M."/>
            <person name="Klenk H.-P."/>
            <person name="Trujillo M.E."/>
            <person name="Sahin N."/>
        </authorList>
    </citation>
    <scope>NUCLEOTIDE SEQUENCE [LARGE SCALE GENOMIC DNA]</scope>
    <source>
        <strain evidence="2">S2904</strain>
    </source>
</reference>
<dbReference type="Proteomes" id="UP000245683">
    <property type="component" value="Unassembled WGS sequence"/>
</dbReference>
<organism evidence="1 2">
    <name type="scientific">Micromonospora globispora</name>
    <dbReference type="NCBI Taxonomy" id="1450148"/>
    <lineage>
        <taxon>Bacteria</taxon>
        <taxon>Bacillati</taxon>
        <taxon>Actinomycetota</taxon>
        <taxon>Actinomycetes</taxon>
        <taxon>Micromonosporales</taxon>
        <taxon>Micromonosporaceae</taxon>
        <taxon>Micromonospora</taxon>
    </lineage>
</organism>
<evidence type="ECO:0000313" key="2">
    <source>
        <dbReference type="Proteomes" id="UP000245683"/>
    </source>
</evidence>
<dbReference type="EMBL" id="QGSV01000022">
    <property type="protein sequence ID" value="PWU54040.1"/>
    <property type="molecule type" value="Genomic_DNA"/>
</dbReference>
<gene>
    <name evidence="1" type="ORF">DLJ46_00350</name>
</gene>
<accession>A0A317KK42</accession>
<proteinExistence type="predicted"/>